<organism evidence="1 2">
    <name type="scientific">Polysphondylium violaceum</name>
    <dbReference type="NCBI Taxonomy" id="133409"/>
    <lineage>
        <taxon>Eukaryota</taxon>
        <taxon>Amoebozoa</taxon>
        <taxon>Evosea</taxon>
        <taxon>Eumycetozoa</taxon>
        <taxon>Dictyostelia</taxon>
        <taxon>Dictyosteliales</taxon>
        <taxon>Dictyosteliaceae</taxon>
        <taxon>Polysphondylium</taxon>
    </lineage>
</organism>
<accession>A0A8J4UY37</accession>
<reference evidence="1" key="1">
    <citation type="submission" date="2020-01" db="EMBL/GenBank/DDBJ databases">
        <title>Development of genomics and gene disruption for Polysphondylium violaceum indicates a role for the polyketide synthase stlB in stalk morphogenesis.</title>
        <authorList>
            <person name="Narita B."/>
            <person name="Kawabe Y."/>
            <person name="Kin K."/>
            <person name="Saito T."/>
            <person name="Gibbs R."/>
            <person name="Kuspa A."/>
            <person name="Muzny D."/>
            <person name="Queller D."/>
            <person name="Richards S."/>
            <person name="Strassman J."/>
            <person name="Sucgang R."/>
            <person name="Worley K."/>
            <person name="Schaap P."/>
        </authorList>
    </citation>
    <scope>NUCLEOTIDE SEQUENCE</scope>
    <source>
        <strain evidence="1">QSvi11</strain>
    </source>
</reference>
<evidence type="ECO:0000313" key="2">
    <source>
        <dbReference type="Proteomes" id="UP000695562"/>
    </source>
</evidence>
<evidence type="ECO:0000313" key="1">
    <source>
        <dbReference type="EMBL" id="KAF2071383.1"/>
    </source>
</evidence>
<dbReference type="AlphaFoldDB" id="A0A8J4UY37"/>
<proteinExistence type="predicted"/>
<dbReference type="EMBL" id="AJWJ01000381">
    <property type="protein sequence ID" value="KAF2071383.1"/>
    <property type="molecule type" value="Genomic_DNA"/>
</dbReference>
<keyword evidence="2" id="KW-1185">Reference proteome</keyword>
<protein>
    <submittedName>
        <fullName evidence="1">Uncharacterized protein</fullName>
    </submittedName>
</protein>
<comment type="caution">
    <text evidence="1">The sequence shown here is derived from an EMBL/GenBank/DDBJ whole genome shotgun (WGS) entry which is preliminary data.</text>
</comment>
<dbReference type="Proteomes" id="UP000695562">
    <property type="component" value="Unassembled WGS sequence"/>
</dbReference>
<dbReference type="PANTHER" id="PTHR35885:SF2">
    <property type="match status" value="1"/>
</dbReference>
<name>A0A8J4UY37_9MYCE</name>
<dbReference type="PANTHER" id="PTHR35885">
    <property type="entry name" value="CARBOHYDRATE BINDING DOMAIN-CONTAINING PROTEIN-RELATED"/>
    <property type="match status" value="1"/>
</dbReference>
<sequence>MGICIWNDNNNTCIGLYDYVNTTRDATVKFTLQGYNYMGGEHTMSAYNYTTKKLSFVAIKVGTTERSLFTISTETWTQLNALVIPDKNTWEGLQYDQTDRADSLLNAGNNGQGTIFLTRLNPMVTSFSIFGSIVGSLLSAAYDTKSFKYHVAYKHGEDVFINIYNMAANPVALESSQKYSFTNIASRFSYASGPNHMYHHPKYNSIMGIVSLRDSHLPNPHNSVLTNITAANKEIRITGMNSDPRHVVTACVPDQTGAGYIYTITKFSDKLYCNTFSPYNNTCTKNVLINTPILALF</sequence>
<gene>
    <name evidence="1" type="ORF">CYY_007299</name>
</gene>